<accession>A0ABU1A6C0</accession>
<evidence type="ECO:0000313" key="2">
    <source>
        <dbReference type="Proteomes" id="UP001227831"/>
    </source>
</evidence>
<dbReference type="EMBL" id="JAVCWF010000001">
    <property type="protein sequence ID" value="MDQ7936473.1"/>
    <property type="molecule type" value="Genomic_DNA"/>
</dbReference>
<proteinExistence type="predicted"/>
<comment type="caution">
    <text evidence="1">The sequence shown here is derived from an EMBL/GenBank/DDBJ whole genome shotgun (WGS) entry which is preliminary data.</text>
</comment>
<protein>
    <submittedName>
        <fullName evidence="1">Type III toxin-antitoxin system ToxN/AbiQ family toxin</fullName>
    </submittedName>
</protein>
<name>A0ABU1A6C0_9LACO</name>
<dbReference type="Proteomes" id="UP001227831">
    <property type="component" value="Unassembled WGS sequence"/>
</dbReference>
<reference evidence="1 2" key="1">
    <citation type="journal article" date="2023" name="Int. J. Syst. Evol. Microbiol.">
        <title>Lactiplantibacillus brownii sp. nov., a novel psychrotolerant species isolated from sauerkraut.</title>
        <authorList>
            <person name="Heng Y.C."/>
            <person name="Silvaraju S."/>
            <person name="Lee J.K.Y."/>
            <person name="Kittelmann S."/>
        </authorList>
    </citation>
    <scope>NUCLEOTIDE SEQUENCE [LARGE SCALE GENOMIC DNA]</scope>
    <source>
        <strain evidence="1 2">WILCCON 0030</strain>
    </source>
</reference>
<evidence type="ECO:0000313" key="1">
    <source>
        <dbReference type="EMBL" id="MDQ7936473.1"/>
    </source>
</evidence>
<sequence>MQPLFCGYFEGVVLEFGYVNTDYINYLRQHEHRILINKSHRPYLGIVLKFGKYTYFAPLESRKTSKKVNGQVTLKVWGNLDKNEDLLGYLLLNDMIPVTDNNWTPLDFHVFEQSDPKRYLLLLKEWQWVKVNADRIKNKSARVYALRCNRNIPFINSICINYKQLEPLCQQFNSSLGN</sequence>
<dbReference type="Gene3D" id="3.10.129.130">
    <property type="match status" value="1"/>
</dbReference>
<dbReference type="Pfam" id="PF13958">
    <property type="entry name" value="ToxN_toxin"/>
    <property type="match status" value="1"/>
</dbReference>
<dbReference type="RefSeq" id="WP_308702302.1">
    <property type="nucleotide sequence ID" value="NZ_AP027463.1"/>
</dbReference>
<dbReference type="InterPro" id="IPR025911">
    <property type="entry name" value="ToxN/AbiQ_toxin"/>
</dbReference>
<gene>
    <name evidence="1" type="ORF">RA086_02285</name>
</gene>
<organism evidence="1 2">
    <name type="scientific">Lactiplantibacillus brownii</name>
    <dbReference type="NCBI Taxonomy" id="3069269"/>
    <lineage>
        <taxon>Bacteria</taxon>
        <taxon>Bacillati</taxon>
        <taxon>Bacillota</taxon>
        <taxon>Bacilli</taxon>
        <taxon>Lactobacillales</taxon>
        <taxon>Lactobacillaceae</taxon>
        <taxon>Lactiplantibacillus</taxon>
    </lineage>
</organism>
<keyword evidence="2" id="KW-1185">Reference proteome</keyword>
<dbReference type="InterPro" id="IPR053735">
    <property type="entry name" value="Type_III_TA_endoRNase"/>
</dbReference>